<dbReference type="InterPro" id="IPR050065">
    <property type="entry name" value="GlmU-like"/>
</dbReference>
<feature type="binding site" evidence="18">
    <location>
        <begin position="384"/>
        <end position="385"/>
    </location>
    <ligand>
        <name>acetyl-CoA</name>
        <dbReference type="ChEBI" id="CHEBI:57288"/>
    </ligand>
</feature>
<feature type="binding site" evidence="18">
    <location>
        <position position="438"/>
    </location>
    <ligand>
        <name>acetyl-CoA</name>
        <dbReference type="ChEBI" id="CHEBI:57288"/>
    </ligand>
</feature>
<sequence length="454" mass="48656">MNQDIVILAAGKGSRMKSALSKVLHAIGGVSMVRHVLTTASQLNGVNLHLIVGHQGEQVIANCQDFSANIVWQENPQGTGDALRRVANDLSKNGSTLTLYGDVPLIKQATLEKMQSAADDNTLVLLTTFLDNPSGYGRIVRNAFDQVEAIVEHKDASSEQHQIKEVNTGILLAPNKHLITWLDKLTNNNAQGEYYLTDIIAMASKEGLKVVTVHPESVAEVTGVNDRIQLSWLEREYQQEQARALMAQGLTLLDPARFDLRGSLVVGIDCTVDINCIIEGDVTLGNGVHIGPNCHLKNCTIGDGCEIKDNTLIEDSVLEKGCVVGPFARLRPGTQLGAQAKIGNFVETKKAQIGAGSKVSHLSYIGDTVMGDEVNVGAGTITCNYDGVNKFQTHIGDRVFVGSNSSLVAPVAIDDGATIAAGSTITKAVAKDQLAFARARQTNKNNWSRPVKSS</sequence>
<comment type="subunit">
    <text evidence="18">Homotrimer.</text>
</comment>
<dbReference type="GO" id="GO:0003977">
    <property type="term" value="F:UDP-N-acetylglucosamine diphosphorylase activity"/>
    <property type="evidence" value="ECO:0007669"/>
    <property type="project" value="UniProtKB-EC"/>
</dbReference>
<keyword evidence="8 18" id="KW-0677">Repeat</keyword>
<dbReference type="InterPro" id="IPR018357">
    <property type="entry name" value="Hexapep_transf_CS"/>
</dbReference>
<feature type="binding site" evidence="18">
    <location>
        <position position="331"/>
    </location>
    <ligand>
        <name>UDP-N-acetyl-alpha-D-glucosamine</name>
        <dbReference type="ChEBI" id="CHEBI:57705"/>
    </ligand>
</feature>
<keyword evidence="14 18" id="KW-0961">Cell wall biogenesis/degradation</keyword>
<dbReference type="Pfam" id="PF00132">
    <property type="entry name" value="Hexapep"/>
    <property type="match status" value="1"/>
</dbReference>
<feature type="binding site" evidence="18">
    <location>
        <position position="375"/>
    </location>
    <ligand>
        <name>UDP-N-acetyl-alpha-D-glucosamine</name>
        <dbReference type="ChEBI" id="CHEBI:57705"/>
    </ligand>
</feature>
<evidence type="ECO:0000313" key="21">
    <source>
        <dbReference type="EMBL" id="MCZ2721328.1"/>
    </source>
</evidence>
<keyword evidence="12 18" id="KW-0511">Multifunctional enzyme</keyword>
<evidence type="ECO:0000256" key="15">
    <source>
        <dbReference type="ARBA" id="ARBA00048247"/>
    </source>
</evidence>
<reference evidence="21" key="1">
    <citation type="submission" date="2022-12" db="EMBL/GenBank/DDBJ databases">
        <title>Marinomonas 15G1-11 sp. nov, isolated from marine algae.</title>
        <authorList>
            <person name="Butt M."/>
            <person name="Choi D.G."/>
            <person name="Kim J.M."/>
            <person name="Lee J.K."/>
            <person name="Baek J.H."/>
            <person name="Jeon C.O."/>
        </authorList>
    </citation>
    <scope>NUCLEOTIDE SEQUENCE</scope>
    <source>
        <strain evidence="21">15G1-11</strain>
    </source>
</reference>
<feature type="region of interest" description="Pyrophosphorylase" evidence="18">
    <location>
        <begin position="1"/>
        <end position="227"/>
    </location>
</feature>
<feature type="binding site" evidence="18">
    <location>
        <position position="378"/>
    </location>
    <ligand>
        <name>acetyl-CoA</name>
        <dbReference type="ChEBI" id="CHEBI:57288"/>
    </ligand>
</feature>
<dbReference type="PANTHER" id="PTHR43584:SF3">
    <property type="entry name" value="BIFUNCTIONAL PROTEIN GLMU"/>
    <property type="match status" value="1"/>
</dbReference>
<comment type="pathway">
    <text evidence="18">Nucleotide-sugar biosynthesis; UDP-N-acetyl-alpha-D-glucosamine biosynthesis; UDP-N-acetyl-alpha-D-glucosamine from N-acetyl-alpha-D-glucosamine 1-phosphate: step 1/1.</text>
</comment>
<feature type="binding site" evidence="18">
    <location>
        <begin position="100"/>
        <end position="102"/>
    </location>
    <ligand>
        <name>UDP-N-acetyl-alpha-D-glucosamine</name>
        <dbReference type="ChEBI" id="CHEBI:57705"/>
    </ligand>
</feature>
<dbReference type="SUPFAM" id="SSF53448">
    <property type="entry name" value="Nucleotide-diphospho-sugar transferases"/>
    <property type="match status" value="1"/>
</dbReference>
<comment type="catalytic activity">
    <reaction evidence="16 18">
        <text>N-acetyl-alpha-D-glucosamine 1-phosphate + UTP + H(+) = UDP-N-acetyl-alpha-D-glucosamine + diphosphate</text>
        <dbReference type="Rhea" id="RHEA:13509"/>
        <dbReference type="ChEBI" id="CHEBI:15378"/>
        <dbReference type="ChEBI" id="CHEBI:33019"/>
        <dbReference type="ChEBI" id="CHEBI:46398"/>
        <dbReference type="ChEBI" id="CHEBI:57705"/>
        <dbReference type="ChEBI" id="CHEBI:57776"/>
        <dbReference type="EC" id="2.7.7.23"/>
    </reaction>
</comment>
<evidence type="ECO:0000256" key="2">
    <source>
        <dbReference type="ARBA" id="ARBA00007707"/>
    </source>
</evidence>
<evidence type="ECO:0000256" key="16">
    <source>
        <dbReference type="ARBA" id="ARBA00048493"/>
    </source>
</evidence>
<feature type="binding site" evidence="18">
    <location>
        <begin position="78"/>
        <end position="79"/>
    </location>
    <ligand>
        <name>UDP-N-acetyl-alpha-D-glucosamine</name>
        <dbReference type="ChEBI" id="CHEBI:57705"/>
    </ligand>
</feature>
<evidence type="ECO:0000256" key="17">
    <source>
        <dbReference type="ARBA" id="ARBA00049628"/>
    </source>
</evidence>
<evidence type="ECO:0000256" key="14">
    <source>
        <dbReference type="ARBA" id="ARBA00023316"/>
    </source>
</evidence>
<comment type="similarity">
    <text evidence="2 18">In the C-terminal section; belongs to the transferase hexapeptide repeat family.</text>
</comment>
<keyword evidence="22" id="KW-1185">Reference proteome</keyword>
<keyword evidence="4 18" id="KW-0963">Cytoplasm</keyword>
<evidence type="ECO:0000256" key="7">
    <source>
        <dbReference type="ARBA" id="ARBA00022723"/>
    </source>
</evidence>
<dbReference type="Pfam" id="PF25087">
    <property type="entry name" value="GMPPB_C"/>
    <property type="match status" value="1"/>
</dbReference>
<feature type="binding site" evidence="18">
    <location>
        <position position="137"/>
    </location>
    <ligand>
        <name>UDP-N-acetyl-alpha-D-glucosamine</name>
        <dbReference type="ChEBI" id="CHEBI:57705"/>
    </ligand>
</feature>
<dbReference type="InterPro" id="IPR011004">
    <property type="entry name" value="Trimer_LpxA-like_sf"/>
</dbReference>
<evidence type="ECO:0000256" key="10">
    <source>
        <dbReference type="ARBA" id="ARBA00022960"/>
    </source>
</evidence>
<feature type="binding site" evidence="18">
    <location>
        <position position="225"/>
    </location>
    <ligand>
        <name>Mg(2+)</name>
        <dbReference type="ChEBI" id="CHEBI:18420"/>
    </ligand>
</feature>
<evidence type="ECO:0000256" key="9">
    <source>
        <dbReference type="ARBA" id="ARBA00022842"/>
    </source>
</evidence>
<feature type="region of interest" description="Linker" evidence="18">
    <location>
        <begin position="228"/>
        <end position="248"/>
    </location>
</feature>
<keyword evidence="9 18" id="KW-0460">Magnesium</keyword>
<dbReference type="NCBIfam" id="TIGR01173">
    <property type="entry name" value="glmU"/>
    <property type="match status" value="1"/>
</dbReference>
<comment type="caution">
    <text evidence="21">The sequence shown here is derived from an EMBL/GenBank/DDBJ whole genome shotgun (WGS) entry which is preliminary data.</text>
</comment>
<dbReference type="GO" id="GO:0019134">
    <property type="term" value="F:glucosamine-1-phosphate N-acetyltransferase activity"/>
    <property type="evidence" value="ECO:0007669"/>
    <property type="project" value="UniProtKB-EC"/>
</dbReference>
<dbReference type="PROSITE" id="PS00101">
    <property type="entry name" value="HEXAPEP_TRANSFERASES"/>
    <property type="match status" value="1"/>
</dbReference>
<feature type="binding site" evidence="18">
    <location>
        <position position="225"/>
    </location>
    <ligand>
        <name>UDP-N-acetyl-alpha-D-glucosamine</name>
        <dbReference type="ChEBI" id="CHEBI:57705"/>
    </ligand>
</feature>
<feature type="binding site" evidence="18">
    <location>
        <position position="364"/>
    </location>
    <ligand>
        <name>UDP-N-acetyl-alpha-D-glucosamine</name>
        <dbReference type="ChEBI" id="CHEBI:57705"/>
    </ligand>
</feature>
<feature type="binding site" evidence="18">
    <location>
        <position position="22"/>
    </location>
    <ligand>
        <name>UDP-N-acetyl-alpha-D-glucosamine</name>
        <dbReference type="ChEBI" id="CHEBI:57705"/>
    </ligand>
</feature>
<evidence type="ECO:0000313" key="22">
    <source>
        <dbReference type="Proteomes" id="UP001149719"/>
    </source>
</evidence>
<feature type="domain" description="Mannose-1-phosphate guanyltransferase C-terminal" evidence="20">
    <location>
        <begin position="262"/>
        <end position="343"/>
    </location>
</feature>
<evidence type="ECO:0000256" key="5">
    <source>
        <dbReference type="ARBA" id="ARBA00022679"/>
    </source>
</evidence>
<dbReference type="RefSeq" id="WP_269124011.1">
    <property type="nucleotide sequence ID" value="NZ_JAPUBN010000013.1"/>
</dbReference>
<dbReference type="InterPro" id="IPR056729">
    <property type="entry name" value="GMPPB_C"/>
</dbReference>
<dbReference type="Gene3D" id="3.90.550.10">
    <property type="entry name" value="Spore Coat Polysaccharide Biosynthesis Protein SpsA, Chain A"/>
    <property type="match status" value="1"/>
</dbReference>
<feature type="binding site" evidence="18">
    <location>
        <position position="73"/>
    </location>
    <ligand>
        <name>UDP-N-acetyl-alpha-D-glucosamine</name>
        <dbReference type="ChEBI" id="CHEBI:57705"/>
    </ligand>
</feature>
<dbReference type="EC" id="2.7.7.23" evidence="18"/>
<evidence type="ECO:0000256" key="11">
    <source>
        <dbReference type="ARBA" id="ARBA00022984"/>
    </source>
</evidence>
<evidence type="ECO:0000259" key="20">
    <source>
        <dbReference type="Pfam" id="PF25087"/>
    </source>
</evidence>
<dbReference type="CDD" id="cd03353">
    <property type="entry name" value="LbH_GlmU_C"/>
    <property type="match status" value="1"/>
</dbReference>
<dbReference type="InterPro" id="IPR025877">
    <property type="entry name" value="MobA-like_NTP_Trfase"/>
</dbReference>
<dbReference type="Pfam" id="PF12804">
    <property type="entry name" value="NTP_transf_3"/>
    <property type="match status" value="1"/>
</dbReference>
<evidence type="ECO:0000256" key="8">
    <source>
        <dbReference type="ARBA" id="ARBA00022737"/>
    </source>
</evidence>
<dbReference type="CDD" id="cd02540">
    <property type="entry name" value="GT2_GlmU_N_bac"/>
    <property type="match status" value="1"/>
</dbReference>
<comment type="catalytic activity">
    <reaction evidence="15 18">
        <text>alpha-D-glucosamine 1-phosphate + acetyl-CoA = N-acetyl-alpha-D-glucosamine 1-phosphate + CoA + H(+)</text>
        <dbReference type="Rhea" id="RHEA:13725"/>
        <dbReference type="ChEBI" id="CHEBI:15378"/>
        <dbReference type="ChEBI" id="CHEBI:57287"/>
        <dbReference type="ChEBI" id="CHEBI:57288"/>
        <dbReference type="ChEBI" id="CHEBI:57776"/>
        <dbReference type="ChEBI" id="CHEBI:58516"/>
        <dbReference type="EC" id="2.3.1.157"/>
    </reaction>
</comment>
<comment type="similarity">
    <text evidence="3 18">In the N-terminal section; belongs to the N-acetylglucosamine-1-phosphate uridyltransferase family.</text>
</comment>
<comment type="subcellular location">
    <subcellularLocation>
        <location evidence="1 18">Cytoplasm</location>
    </subcellularLocation>
</comment>
<feature type="binding site" evidence="18">
    <location>
        <position position="349"/>
    </location>
    <ligand>
        <name>UDP-N-acetyl-alpha-D-glucosamine</name>
        <dbReference type="ChEBI" id="CHEBI:57705"/>
    </ligand>
</feature>
<feature type="region of interest" description="N-acetyltransferase" evidence="18">
    <location>
        <begin position="249"/>
        <end position="454"/>
    </location>
</feature>
<dbReference type="InterPro" id="IPR029044">
    <property type="entry name" value="Nucleotide-diphossugar_trans"/>
</dbReference>
<dbReference type="EMBL" id="JAPUBN010000013">
    <property type="protein sequence ID" value="MCZ2721328.1"/>
    <property type="molecule type" value="Genomic_DNA"/>
</dbReference>
<evidence type="ECO:0000256" key="12">
    <source>
        <dbReference type="ARBA" id="ARBA00023268"/>
    </source>
</evidence>
<dbReference type="Proteomes" id="UP001149719">
    <property type="component" value="Unassembled WGS sequence"/>
</dbReference>
<dbReference type="InterPro" id="IPR038009">
    <property type="entry name" value="GlmU_C_LbH"/>
</dbReference>
<evidence type="ECO:0000256" key="3">
    <source>
        <dbReference type="ARBA" id="ARBA00007947"/>
    </source>
</evidence>
<protein>
    <recommendedName>
        <fullName evidence="18">Bifunctional protein GlmU</fullName>
    </recommendedName>
    <domain>
        <recommendedName>
            <fullName evidence="18">UDP-N-acetylglucosamine pyrophosphorylase</fullName>
            <ecNumber evidence="18">2.7.7.23</ecNumber>
        </recommendedName>
        <alternativeName>
            <fullName evidence="18">N-acetylglucosamine-1-phosphate uridyltransferase</fullName>
        </alternativeName>
    </domain>
    <domain>
        <recommendedName>
            <fullName evidence="18">Glucosamine-1-phosphate N-acetyltransferase</fullName>
            <ecNumber evidence="18">2.3.1.157</ecNumber>
        </recommendedName>
    </domain>
</protein>
<dbReference type="Gene3D" id="2.160.10.10">
    <property type="entry name" value="Hexapeptide repeat proteins"/>
    <property type="match status" value="1"/>
</dbReference>
<keyword evidence="5 18" id="KW-0808">Transferase</keyword>
<keyword evidence="10 18" id="KW-0133">Cell shape</keyword>
<keyword evidence="6 18" id="KW-0548">Nucleotidyltransferase</keyword>
<dbReference type="HAMAP" id="MF_01631">
    <property type="entry name" value="GlmU"/>
    <property type="match status" value="1"/>
</dbReference>
<proteinExistence type="inferred from homology"/>
<gene>
    <name evidence="18 21" type="primary">glmU</name>
    <name evidence="21" type="ORF">O1D97_06620</name>
</gene>
<evidence type="ECO:0000256" key="18">
    <source>
        <dbReference type="HAMAP-Rule" id="MF_01631"/>
    </source>
</evidence>
<dbReference type="PANTHER" id="PTHR43584">
    <property type="entry name" value="NUCLEOTIDYL TRANSFERASE"/>
    <property type="match status" value="1"/>
</dbReference>
<evidence type="ECO:0000256" key="4">
    <source>
        <dbReference type="ARBA" id="ARBA00022490"/>
    </source>
</evidence>
<comment type="pathway">
    <text evidence="18">Bacterial outer membrane biogenesis; LPS lipid A biosynthesis.</text>
</comment>
<evidence type="ECO:0000256" key="13">
    <source>
        <dbReference type="ARBA" id="ARBA00023315"/>
    </source>
</evidence>
<feature type="domain" description="MobA-like NTP transferase" evidence="19">
    <location>
        <begin position="6"/>
        <end position="130"/>
    </location>
</feature>
<feature type="binding site" evidence="18">
    <location>
        <position position="102"/>
    </location>
    <ligand>
        <name>Mg(2+)</name>
        <dbReference type="ChEBI" id="CHEBI:18420"/>
    </ligand>
</feature>
<feature type="binding site" evidence="18">
    <location>
        <position position="167"/>
    </location>
    <ligand>
        <name>UDP-N-acetyl-alpha-D-glucosamine</name>
        <dbReference type="ChEBI" id="CHEBI:57705"/>
    </ligand>
</feature>
<keyword evidence="13 18" id="KW-0012">Acyltransferase</keyword>
<comment type="pathway">
    <text evidence="18">Nucleotide-sugar biosynthesis; UDP-N-acetyl-alpha-D-glucosamine biosynthesis; N-acetyl-alpha-D-glucosamine 1-phosphate from alpha-D-glucosamine 6-phosphate (route II): step 2/2.</text>
</comment>
<feature type="binding site" evidence="18">
    <location>
        <position position="403"/>
    </location>
    <ligand>
        <name>acetyl-CoA</name>
        <dbReference type="ChEBI" id="CHEBI:57288"/>
    </ligand>
</feature>
<organism evidence="21 22">
    <name type="scientific">Marinomonas phaeophyticola</name>
    <dbReference type="NCBI Taxonomy" id="3004091"/>
    <lineage>
        <taxon>Bacteria</taxon>
        <taxon>Pseudomonadati</taxon>
        <taxon>Pseudomonadota</taxon>
        <taxon>Gammaproteobacteria</taxon>
        <taxon>Oceanospirillales</taxon>
        <taxon>Oceanospirillaceae</taxon>
        <taxon>Marinomonas</taxon>
    </lineage>
</organism>
<comment type="cofactor">
    <cofactor evidence="18">
        <name>Mg(2+)</name>
        <dbReference type="ChEBI" id="CHEBI:18420"/>
    </cofactor>
    <text evidence="18">Binds 1 Mg(2+) ion per subunit.</text>
</comment>
<feature type="active site" description="Proton acceptor" evidence="18">
    <location>
        <position position="361"/>
    </location>
</feature>
<accession>A0ABT4JSG5</accession>
<dbReference type="SUPFAM" id="SSF51161">
    <property type="entry name" value="Trimeric LpxA-like enzymes"/>
    <property type="match status" value="1"/>
</dbReference>
<feature type="binding site" evidence="18">
    <location>
        <position position="421"/>
    </location>
    <ligand>
        <name>acetyl-CoA</name>
        <dbReference type="ChEBI" id="CHEBI:57288"/>
    </ligand>
</feature>
<keyword evidence="11 18" id="KW-0573">Peptidoglycan synthesis</keyword>
<feature type="binding site" evidence="18">
    <location>
        <begin position="8"/>
        <end position="11"/>
    </location>
    <ligand>
        <name>UDP-N-acetyl-alpha-D-glucosamine</name>
        <dbReference type="ChEBI" id="CHEBI:57705"/>
    </ligand>
</feature>
<evidence type="ECO:0000256" key="6">
    <source>
        <dbReference type="ARBA" id="ARBA00022695"/>
    </source>
</evidence>
<dbReference type="InterPro" id="IPR001451">
    <property type="entry name" value="Hexapep"/>
</dbReference>
<feature type="binding site" evidence="18">
    <location>
        <position position="152"/>
    </location>
    <ligand>
        <name>UDP-N-acetyl-alpha-D-glucosamine</name>
        <dbReference type="ChEBI" id="CHEBI:57705"/>
    </ligand>
</feature>
<dbReference type="InterPro" id="IPR005882">
    <property type="entry name" value="Bifunctional_GlmU"/>
</dbReference>
<evidence type="ECO:0000256" key="1">
    <source>
        <dbReference type="ARBA" id="ARBA00004496"/>
    </source>
</evidence>
<dbReference type="EC" id="2.3.1.157" evidence="18"/>
<comment type="function">
    <text evidence="17 18">Catalyzes the last two sequential reactions in the de novo biosynthetic pathway for UDP-N-acetylglucosamine (UDP-GlcNAc). The C-terminal domain catalyzes the transfer of acetyl group from acetyl coenzyme A to glucosamine-1-phosphate (GlcN-1-P) to produce N-acetylglucosamine-1-phosphate (GlcNAc-1-P), which is converted into UDP-GlcNAc by the transfer of uridine 5-monophosphate (from uridine 5-triphosphate), a reaction catalyzed by the N-terminal domain.</text>
</comment>
<evidence type="ECO:0000259" key="19">
    <source>
        <dbReference type="Pfam" id="PF12804"/>
    </source>
</evidence>
<name>A0ABT4JSG5_9GAMM</name>
<keyword evidence="7 18" id="KW-0479">Metal-binding</keyword>